<feature type="transmembrane region" description="Helical" evidence="6">
    <location>
        <begin position="85"/>
        <end position="104"/>
    </location>
</feature>
<sequence>MPFKPIPAAIALVVGLIIWFVIPVPTGVTPEAWHMLALFIATIVAIIGKVLPIGALAIIAVTLVAVTGVTNESPQAAISDALSSYSSPLIWLIGIAVMISRGLIKTGLGRRIAYYFITIFGKKTIGVAYSLTAAELIIAPITPSNTARGGGIIHPIMKSIAQSFHSTPEEGTQKKIGRYLAMVNYHANPITSGMFITATAPNPLVVDLVNKATGSEIQLSWTTWAVAMFIPGMLCLLLMPLVIYLIYPPEVKATPDAKAFAQENLAEMGQVSRDEKIMLGVFALMLFLWANIPELLFGARFGVDATTTAFIGLTTLILTGVLTWEDVLKEKSAWDTIIWFGALIMMASYLNKLGLVGWFSSNIETMIGVTGVGWIGAVVILTLVYLYIHYFFASTTAHITALFAAFYAVGLSLGAPPMLYALILAAAGNIMMTLTHYATGTAPVIFNSNYVTLGEWWIIGAIMSVVNLVVWIGAGLIWWKLLGYY</sequence>
<comment type="subcellular location">
    <subcellularLocation>
        <location evidence="1">Membrane</location>
        <topology evidence="1">Multi-pass membrane protein</topology>
    </subcellularLocation>
</comment>
<dbReference type="PANTHER" id="PTHR42826">
    <property type="entry name" value="DICARBOXYLATE TRANSPORTER 2.1, CHLOROPLASTIC"/>
    <property type="match status" value="1"/>
</dbReference>
<dbReference type="GO" id="GO:0022857">
    <property type="term" value="F:transmembrane transporter activity"/>
    <property type="evidence" value="ECO:0007669"/>
    <property type="project" value="InterPro"/>
</dbReference>
<feature type="transmembrane region" description="Helical" evidence="6">
    <location>
        <begin position="36"/>
        <end position="65"/>
    </location>
</feature>
<dbReference type="EMBL" id="CP012678">
    <property type="protein sequence ID" value="ALF59344.1"/>
    <property type="molecule type" value="Genomic_DNA"/>
</dbReference>
<feature type="transmembrane region" description="Helical" evidence="6">
    <location>
        <begin position="224"/>
        <end position="247"/>
    </location>
</feature>
<dbReference type="InterPro" id="IPR001898">
    <property type="entry name" value="SLC13A/DASS"/>
</dbReference>
<evidence type="ECO:0000313" key="7">
    <source>
        <dbReference type="EMBL" id="ALF59344.1"/>
    </source>
</evidence>
<gene>
    <name evidence="7" type="ORF">AOC03_04160</name>
</gene>
<dbReference type="GO" id="GO:0016020">
    <property type="term" value="C:membrane"/>
    <property type="evidence" value="ECO:0007669"/>
    <property type="project" value="UniProtKB-SubCell"/>
</dbReference>
<comment type="similarity">
    <text evidence="2">Belongs to the SLC13A/DASS transporter (TC 2.A.47) family. DIT1 subfamily.</text>
</comment>
<organism evidence="7 8">
    <name type="scientific">Psychrobacter urativorans</name>
    <dbReference type="NCBI Taxonomy" id="45610"/>
    <lineage>
        <taxon>Bacteria</taxon>
        <taxon>Pseudomonadati</taxon>
        <taxon>Pseudomonadota</taxon>
        <taxon>Gammaproteobacteria</taxon>
        <taxon>Moraxellales</taxon>
        <taxon>Moraxellaceae</taxon>
        <taxon>Psychrobacter</taxon>
    </lineage>
</organism>
<dbReference type="Pfam" id="PF00939">
    <property type="entry name" value="Na_sulph_symp"/>
    <property type="match status" value="1"/>
</dbReference>
<keyword evidence="8" id="KW-1185">Reference proteome</keyword>
<name>A0A0M4U435_9GAMM</name>
<feature type="transmembrane region" description="Helical" evidence="6">
    <location>
        <begin position="418"/>
        <end position="437"/>
    </location>
</feature>
<evidence type="ECO:0000313" key="8">
    <source>
        <dbReference type="Proteomes" id="UP000059847"/>
    </source>
</evidence>
<dbReference type="OrthoDB" id="3170849at2"/>
<dbReference type="STRING" id="45610.AOC03_04160"/>
<evidence type="ECO:0000256" key="4">
    <source>
        <dbReference type="ARBA" id="ARBA00022989"/>
    </source>
</evidence>
<keyword evidence="5 6" id="KW-0472">Membrane</keyword>
<evidence type="ECO:0000256" key="3">
    <source>
        <dbReference type="ARBA" id="ARBA00022692"/>
    </source>
</evidence>
<reference evidence="7 8" key="1">
    <citation type="submission" date="2015-09" db="EMBL/GenBank/DDBJ databases">
        <title>Complete genome of Psychrobacter urativorans R10.10B.</title>
        <authorList>
            <person name="See-Too W.S."/>
            <person name="Chan K.G."/>
        </authorList>
    </citation>
    <scope>NUCLEOTIDE SEQUENCE [LARGE SCALE GENOMIC DNA]</scope>
    <source>
        <strain evidence="7 8">R10.10B</strain>
    </source>
</reference>
<feature type="transmembrane region" description="Helical" evidence="6">
    <location>
        <begin position="366"/>
        <end position="385"/>
    </location>
</feature>
<evidence type="ECO:0000256" key="2">
    <source>
        <dbReference type="ARBA" id="ARBA00007349"/>
    </source>
</evidence>
<protein>
    <submittedName>
        <fullName evidence="7">C4-dicarboxylate ABC transporter</fullName>
    </submittedName>
</protein>
<feature type="transmembrane region" description="Helical" evidence="6">
    <location>
        <begin position="277"/>
        <end position="298"/>
    </location>
</feature>
<accession>A0A0M4U435</accession>
<feature type="transmembrane region" description="Helical" evidence="6">
    <location>
        <begin position="336"/>
        <end position="359"/>
    </location>
</feature>
<keyword evidence="3 6" id="KW-0812">Transmembrane</keyword>
<dbReference type="KEGG" id="pur:AOC03_04160"/>
<dbReference type="AlphaFoldDB" id="A0A0M4U435"/>
<evidence type="ECO:0000256" key="1">
    <source>
        <dbReference type="ARBA" id="ARBA00004141"/>
    </source>
</evidence>
<dbReference type="Proteomes" id="UP000059847">
    <property type="component" value="Chromosome"/>
</dbReference>
<feature type="transmembrane region" description="Helical" evidence="6">
    <location>
        <begin position="391"/>
        <end position="411"/>
    </location>
</feature>
<feature type="transmembrane region" description="Helical" evidence="6">
    <location>
        <begin position="6"/>
        <end position="24"/>
    </location>
</feature>
<proteinExistence type="inferred from homology"/>
<dbReference type="RefSeq" id="WP_062533730.1">
    <property type="nucleotide sequence ID" value="NZ_CP012678.1"/>
</dbReference>
<dbReference type="PIRSF" id="PIRSF002457">
    <property type="entry name" value="DASS"/>
    <property type="match status" value="1"/>
</dbReference>
<keyword evidence="4 6" id="KW-1133">Transmembrane helix</keyword>
<feature type="transmembrane region" description="Helical" evidence="6">
    <location>
        <begin position="305"/>
        <end position="324"/>
    </location>
</feature>
<evidence type="ECO:0000256" key="6">
    <source>
        <dbReference type="SAM" id="Phobius"/>
    </source>
</evidence>
<dbReference type="NCBIfam" id="TIGR00785">
    <property type="entry name" value="dass"/>
    <property type="match status" value="1"/>
</dbReference>
<feature type="transmembrane region" description="Helical" evidence="6">
    <location>
        <begin position="457"/>
        <end position="479"/>
    </location>
</feature>
<evidence type="ECO:0000256" key="5">
    <source>
        <dbReference type="ARBA" id="ARBA00023136"/>
    </source>
</evidence>
<dbReference type="InterPro" id="IPR030676">
    <property type="entry name" value="CitT-rel"/>
</dbReference>